<dbReference type="PANTHER" id="PTHR36110">
    <property type="entry name" value="RING-CLEAVING DIOXYGENASE MHQE-RELATED"/>
    <property type="match status" value="1"/>
</dbReference>
<dbReference type="STRING" id="155618.RV06_GL002325"/>
<dbReference type="InterPro" id="IPR004360">
    <property type="entry name" value="Glyas_Fos-R_dOase_dom"/>
</dbReference>
<comment type="caution">
    <text evidence="2">The sequence shown here is derived from an EMBL/GenBank/DDBJ whole genome shotgun (WGS) entry which is preliminary data.</text>
</comment>
<evidence type="ECO:0000313" key="2">
    <source>
        <dbReference type="EMBL" id="EOH94972.1"/>
    </source>
</evidence>
<proteinExistence type="predicted"/>
<dbReference type="Pfam" id="PF00903">
    <property type="entry name" value="Glyoxalase"/>
    <property type="match status" value="1"/>
</dbReference>
<dbReference type="AlphaFoldDB" id="R2QES9"/>
<dbReference type="PATRIC" id="fig|1158608.3.peg.2016"/>
<evidence type="ECO:0000313" key="4">
    <source>
        <dbReference type="Proteomes" id="UP000013858"/>
    </source>
</evidence>
<dbReference type="Proteomes" id="UP000013858">
    <property type="component" value="Unassembled WGS sequence"/>
</dbReference>
<dbReference type="Proteomes" id="UP000014197">
    <property type="component" value="Unassembled WGS sequence"/>
</dbReference>
<name>R2QES9_9ENTE</name>
<protein>
    <submittedName>
        <fullName evidence="2">Glyoxalase</fullName>
    </submittedName>
</protein>
<dbReference type="OrthoDB" id="9785698at2"/>
<dbReference type="PANTHER" id="PTHR36110:SF4">
    <property type="entry name" value="RING-CLEAVING DIOXYGENASE MHQA-RELATED"/>
    <property type="match status" value="1"/>
</dbReference>
<reference evidence="2 4" key="1">
    <citation type="submission" date="2013-02" db="EMBL/GenBank/DDBJ databases">
        <title>The Genome Sequence of Enterococcus haemoperoxidus BAA-382.</title>
        <authorList>
            <consortium name="The Broad Institute Genome Sequencing Platform"/>
            <consortium name="The Broad Institute Genome Sequencing Center for Infectious Disease"/>
            <person name="Earl A.M."/>
            <person name="Gilmore M.S."/>
            <person name="Lebreton F."/>
            <person name="Walker B."/>
            <person name="Young S.K."/>
            <person name="Zeng Q."/>
            <person name="Gargeya S."/>
            <person name="Fitzgerald M."/>
            <person name="Haas B."/>
            <person name="Abouelleil A."/>
            <person name="Alvarado L."/>
            <person name="Arachchi H.M."/>
            <person name="Berlin A.M."/>
            <person name="Chapman S.B."/>
            <person name="Dewar J."/>
            <person name="Goldberg J."/>
            <person name="Griggs A."/>
            <person name="Gujja S."/>
            <person name="Hansen M."/>
            <person name="Howarth C."/>
            <person name="Imamovic A."/>
            <person name="Larimer J."/>
            <person name="McCowan C."/>
            <person name="Murphy C."/>
            <person name="Neiman D."/>
            <person name="Pearson M."/>
            <person name="Priest M."/>
            <person name="Roberts A."/>
            <person name="Saif S."/>
            <person name="Shea T."/>
            <person name="Sisk P."/>
            <person name="Sykes S."/>
            <person name="Wortman J."/>
            <person name="Nusbaum C."/>
            <person name="Birren B."/>
        </authorList>
    </citation>
    <scope>NUCLEOTIDE SEQUENCE [LARGE SCALE GENOMIC DNA]</scope>
    <source>
        <strain evidence="2 4">ATCC BAA-382</strain>
    </source>
</reference>
<evidence type="ECO:0000313" key="3">
    <source>
        <dbReference type="EMBL" id="EOT60371.1"/>
    </source>
</evidence>
<reference evidence="3 5" key="2">
    <citation type="submission" date="2013-03" db="EMBL/GenBank/DDBJ databases">
        <title>The Genome Sequence of Enterococcus haemoperoxidus BAA-382 (PacBio/Illumina hybrid assembly).</title>
        <authorList>
            <consortium name="The Broad Institute Genomics Platform"/>
            <consortium name="The Broad Institute Genome Sequencing Center for Infectious Disease"/>
            <person name="Earl A."/>
            <person name="Russ C."/>
            <person name="Gilmore M."/>
            <person name="Surin D."/>
            <person name="Walker B."/>
            <person name="Young S."/>
            <person name="Zeng Q."/>
            <person name="Gargeya S."/>
            <person name="Fitzgerald M."/>
            <person name="Haas B."/>
            <person name="Abouelleil A."/>
            <person name="Allen A.W."/>
            <person name="Alvarado L."/>
            <person name="Arachchi H.M."/>
            <person name="Berlin A.M."/>
            <person name="Chapman S.B."/>
            <person name="Gainer-Dewar J."/>
            <person name="Goldberg J."/>
            <person name="Griggs A."/>
            <person name="Gujja S."/>
            <person name="Hansen M."/>
            <person name="Howarth C."/>
            <person name="Imamovic A."/>
            <person name="Ireland A."/>
            <person name="Larimer J."/>
            <person name="McCowan C."/>
            <person name="Murphy C."/>
            <person name="Pearson M."/>
            <person name="Poon T.W."/>
            <person name="Priest M."/>
            <person name="Roberts A."/>
            <person name="Saif S."/>
            <person name="Shea T."/>
            <person name="Sisk P."/>
            <person name="Sykes S."/>
            <person name="Wortman J."/>
            <person name="Nusbaum C."/>
            <person name="Birren B."/>
        </authorList>
    </citation>
    <scope>NUCLEOTIDE SEQUENCE [LARGE SCALE GENOMIC DNA]</scope>
    <source>
        <strain evidence="3 5">ATCC BAA-382</strain>
    </source>
</reference>
<feature type="domain" description="VOC" evidence="1">
    <location>
        <begin position="155"/>
        <end position="279"/>
    </location>
</feature>
<dbReference type="Gene3D" id="3.10.180.10">
    <property type="entry name" value="2,3-Dihydroxybiphenyl 1,2-Dioxygenase, domain 1"/>
    <property type="match status" value="2"/>
</dbReference>
<dbReference type="EMBL" id="ASVY01000003">
    <property type="protein sequence ID" value="EOT60371.1"/>
    <property type="molecule type" value="Genomic_DNA"/>
</dbReference>
<dbReference type="InterPro" id="IPR037523">
    <property type="entry name" value="VOC_core"/>
</dbReference>
<evidence type="ECO:0000259" key="1">
    <source>
        <dbReference type="PROSITE" id="PS51819"/>
    </source>
</evidence>
<dbReference type="PROSITE" id="PS51819">
    <property type="entry name" value="VOC"/>
    <property type="match status" value="2"/>
</dbReference>
<gene>
    <name evidence="3" type="ORF">I583_03017</name>
    <name evidence="2" type="ORF">UAW_02051</name>
</gene>
<evidence type="ECO:0000313" key="5">
    <source>
        <dbReference type="Proteomes" id="UP000014197"/>
    </source>
</evidence>
<dbReference type="InterPro" id="IPR029068">
    <property type="entry name" value="Glyas_Bleomycin-R_OHBP_Dase"/>
</dbReference>
<dbReference type="RefSeq" id="WP_010762242.1">
    <property type="nucleotide sequence ID" value="NZ_KB946316.1"/>
</dbReference>
<sequence length="326" mass="38181">MPARIHHISIINRYIEPTFNFYHNILGLKLLLKTINQDDHKMYHLFFSDDRQRVGTELTFFEIREGVEQTFGTNTIERTVLKVPTVESLDFWQVYLEEKGICQYGIELFNGRPILRFEAPDNTQLALTPLRSFENIEDYFPYVQETVPAEHAILGIDAIQLRVQYADASEKELLTLDWQVKGQTSFFTSDNQVTILDNQDDRFYQEVHIIQDRINPIAEPGIGGVHHVAFGVHSIERLREVDQALEQRNFINSGIKNREFFQSLYYREPNQLLFEVATEEGHLSSEVYANQSHDFQKIPLYLPNYLNDQREKIEQLLSVQKHTDSK</sequence>
<accession>R2QES9</accession>
<dbReference type="EMBL" id="AJAR01000020">
    <property type="protein sequence ID" value="EOH94972.1"/>
    <property type="molecule type" value="Genomic_DNA"/>
</dbReference>
<keyword evidence="5" id="KW-1185">Reference proteome</keyword>
<dbReference type="InterPro" id="IPR052537">
    <property type="entry name" value="Extradiol_RC_dioxygenase"/>
</dbReference>
<dbReference type="SUPFAM" id="SSF54593">
    <property type="entry name" value="Glyoxalase/Bleomycin resistance protein/Dihydroxybiphenyl dioxygenase"/>
    <property type="match status" value="1"/>
</dbReference>
<dbReference type="eggNOG" id="COG0346">
    <property type="taxonomic scope" value="Bacteria"/>
</dbReference>
<feature type="domain" description="VOC" evidence="1">
    <location>
        <begin position="4"/>
        <end position="130"/>
    </location>
</feature>
<organism evidence="2 4">
    <name type="scientific">Enterococcus haemoperoxidus ATCC BAA-382</name>
    <dbReference type="NCBI Taxonomy" id="1158608"/>
    <lineage>
        <taxon>Bacteria</taxon>
        <taxon>Bacillati</taxon>
        <taxon>Bacillota</taxon>
        <taxon>Bacilli</taxon>
        <taxon>Lactobacillales</taxon>
        <taxon>Enterococcaceae</taxon>
        <taxon>Enterococcus</taxon>
    </lineage>
</organism>